<comment type="caution">
    <text evidence="2">The sequence shown here is derived from an EMBL/GenBank/DDBJ whole genome shotgun (WGS) entry which is preliminary data.</text>
</comment>
<evidence type="ECO:0000256" key="1">
    <source>
        <dbReference type="SAM" id="SignalP"/>
    </source>
</evidence>
<feature type="chain" id="PRO_5010287928" evidence="1">
    <location>
        <begin position="23"/>
        <end position="254"/>
    </location>
</feature>
<dbReference type="PROSITE" id="PS51257">
    <property type="entry name" value="PROKAR_LIPOPROTEIN"/>
    <property type="match status" value="1"/>
</dbReference>
<name>A0A1S2VNW0_9BACT</name>
<sequence>MRLRSFFLTSIGMGGLWSAACAQTTTPPASQTSQSRSPVGYDAQVNLNALAGATGNGNGVVRSFDNRYEGVKGSPFWVDQWLPGEVELNNGNKITNIQIKYDALGHMLYLKTPRNDSVKLGEAFVKRFVAKQDDAPQTFQRLANAGDALKTKLVRVVYEGKYSLAELIQKNMQKADFKGAYSSNVRYDEIYAENAYYLIRPDGTSEKVKLNKKSIISALGDAAGPKVDEYAKTNKLDFKTESDLVKALAFAGTL</sequence>
<protein>
    <submittedName>
        <fullName evidence="2">Uncharacterized protein</fullName>
    </submittedName>
</protein>
<dbReference type="RefSeq" id="WP_071502244.1">
    <property type="nucleotide sequence ID" value="NZ_MORL01000002.1"/>
</dbReference>
<dbReference type="OrthoDB" id="934917at2"/>
<accession>A0A1S2VNW0</accession>
<organism evidence="2 3">
    <name type="scientific">Arsenicibacter rosenii</name>
    <dbReference type="NCBI Taxonomy" id="1750698"/>
    <lineage>
        <taxon>Bacteria</taxon>
        <taxon>Pseudomonadati</taxon>
        <taxon>Bacteroidota</taxon>
        <taxon>Cytophagia</taxon>
        <taxon>Cytophagales</taxon>
        <taxon>Spirosomataceae</taxon>
        <taxon>Arsenicibacter</taxon>
    </lineage>
</organism>
<evidence type="ECO:0000313" key="3">
    <source>
        <dbReference type="Proteomes" id="UP000181790"/>
    </source>
</evidence>
<dbReference type="Proteomes" id="UP000181790">
    <property type="component" value="Unassembled WGS sequence"/>
</dbReference>
<keyword evidence="3" id="KW-1185">Reference proteome</keyword>
<reference evidence="2 3" key="1">
    <citation type="submission" date="2016-10" db="EMBL/GenBank/DDBJ databases">
        <title>Arsenicibacter rosenii gen. nov., sp. nov., an efficient arsenic-methylating bacterium isolated from an arsenic-contaminated paddy soil.</title>
        <authorList>
            <person name="Huang K."/>
        </authorList>
    </citation>
    <scope>NUCLEOTIDE SEQUENCE [LARGE SCALE GENOMIC DNA]</scope>
    <source>
        <strain evidence="2 3">SM-1</strain>
    </source>
</reference>
<evidence type="ECO:0000313" key="2">
    <source>
        <dbReference type="EMBL" id="OIN60449.1"/>
    </source>
</evidence>
<feature type="signal peptide" evidence="1">
    <location>
        <begin position="1"/>
        <end position="22"/>
    </location>
</feature>
<gene>
    <name evidence="2" type="ORF">BLX24_06410</name>
</gene>
<keyword evidence="1" id="KW-0732">Signal</keyword>
<dbReference type="AlphaFoldDB" id="A0A1S2VNW0"/>
<dbReference type="EMBL" id="MORL01000002">
    <property type="protein sequence ID" value="OIN60449.1"/>
    <property type="molecule type" value="Genomic_DNA"/>
</dbReference>
<proteinExistence type="predicted"/>